<evidence type="ECO:0000256" key="4">
    <source>
        <dbReference type="ARBA" id="ARBA00022989"/>
    </source>
</evidence>
<sequence length="370" mass="40254">MVALPESTQIDTHLWLTALGIALAIVGALAGAIALVVLLKQLVRFAAAAIPADFKDVYNHVIAPYKQWLLAIAGLTSVDLVFLNYPIGLWVNLVEFPLSLGIAFLTAWLSSQVFKAYFDSFLLDQAIQNHRKVNSEVLILSRVSASAITILLLIVIFAQTHQVNIVGLFASLGVGGLAVAFAAQKSLEQLLGGIVLYIDRPFVVDDYIGLPDGTFGRVESIGLRSTKIRTSGKGTVVVVPNSLLTSVNIENFTGAKKVISMIYLTFHRSIEDEEMALIRQVIFSSTADIFGIDSNSTEIAFKELTAGHSGDRMTQAQVSFFILGAGEVSQELRLQLLDVARQSVDNQLQNYGIEFDIEDRTINVDSPITI</sequence>
<keyword evidence="9" id="KW-1185">Reference proteome</keyword>
<gene>
    <name evidence="8" type="ORF">KR51_00025240</name>
</gene>
<dbReference type="PANTHER" id="PTHR30566">
    <property type="entry name" value="YNAI-RELATED MECHANOSENSITIVE ION CHANNEL"/>
    <property type="match status" value="1"/>
</dbReference>
<dbReference type="AlphaFoldDB" id="U5DMI4"/>
<dbReference type="InterPro" id="IPR023408">
    <property type="entry name" value="MscS_beta-dom_sf"/>
</dbReference>
<evidence type="ECO:0000313" key="9">
    <source>
        <dbReference type="Proteomes" id="UP000016960"/>
    </source>
</evidence>
<dbReference type="InterPro" id="IPR011014">
    <property type="entry name" value="MscS_channel_TM-2"/>
</dbReference>
<comment type="similarity">
    <text evidence="2">Belongs to the MscS (TC 1.A.23) family.</text>
</comment>
<reference evidence="8 9" key="1">
    <citation type="submission" date="2013-05" db="EMBL/GenBank/DDBJ databases">
        <title>Draft genome sequence of Rubidibacter lacunae KORDI 51-2.</title>
        <authorList>
            <person name="Choi D.H."/>
            <person name="Noh J.H."/>
            <person name="Kwon K.-K."/>
            <person name="Lee J.-H."/>
            <person name="Ryu J.-Y."/>
        </authorList>
    </citation>
    <scope>NUCLEOTIDE SEQUENCE [LARGE SCALE GENOMIC DNA]</scope>
    <source>
        <strain evidence="8 9">KORDI 51-2</strain>
    </source>
</reference>
<evidence type="ECO:0000256" key="1">
    <source>
        <dbReference type="ARBA" id="ARBA00004141"/>
    </source>
</evidence>
<protein>
    <submittedName>
        <fullName evidence="8">Small-conductance mechanosensitive channel</fullName>
    </submittedName>
</protein>
<dbReference type="InParanoid" id="U5DMI4"/>
<dbReference type="InterPro" id="IPR006685">
    <property type="entry name" value="MscS_channel_2nd"/>
</dbReference>
<dbReference type="Gene3D" id="2.30.30.60">
    <property type="match status" value="1"/>
</dbReference>
<dbReference type="PATRIC" id="fig|582515.4.peg.2839"/>
<evidence type="ECO:0000256" key="2">
    <source>
        <dbReference type="ARBA" id="ARBA00008017"/>
    </source>
</evidence>
<feature type="transmembrane region" description="Helical" evidence="6">
    <location>
        <begin position="68"/>
        <end position="90"/>
    </location>
</feature>
<feature type="transmembrane region" description="Helical" evidence="6">
    <location>
        <begin position="139"/>
        <end position="159"/>
    </location>
</feature>
<dbReference type="GO" id="GO:0016020">
    <property type="term" value="C:membrane"/>
    <property type="evidence" value="ECO:0007669"/>
    <property type="project" value="UniProtKB-SubCell"/>
</dbReference>
<evidence type="ECO:0000256" key="5">
    <source>
        <dbReference type="ARBA" id="ARBA00023136"/>
    </source>
</evidence>
<dbReference type="SUPFAM" id="SSF82861">
    <property type="entry name" value="Mechanosensitive channel protein MscS (YggB), transmembrane region"/>
    <property type="match status" value="1"/>
</dbReference>
<dbReference type="InterPro" id="IPR010920">
    <property type="entry name" value="LSM_dom_sf"/>
</dbReference>
<evidence type="ECO:0000256" key="3">
    <source>
        <dbReference type="ARBA" id="ARBA00022692"/>
    </source>
</evidence>
<feature type="transmembrane region" description="Helical" evidence="6">
    <location>
        <begin position="165"/>
        <end position="183"/>
    </location>
</feature>
<evidence type="ECO:0000313" key="8">
    <source>
        <dbReference type="EMBL" id="ERN40915.1"/>
    </source>
</evidence>
<dbReference type="EMBL" id="ASSJ01000064">
    <property type="protein sequence ID" value="ERN40915.1"/>
    <property type="molecule type" value="Genomic_DNA"/>
</dbReference>
<dbReference type="PANTHER" id="PTHR30566:SF5">
    <property type="entry name" value="MECHANOSENSITIVE ION CHANNEL PROTEIN 1, MITOCHONDRIAL-RELATED"/>
    <property type="match status" value="1"/>
</dbReference>
<dbReference type="Pfam" id="PF00924">
    <property type="entry name" value="MS_channel_2nd"/>
    <property type="match status" value="1"/>
</dbReference>
<dbReference type="Gene3D" id="1.10.287.1260">
    <property type="match status" value="1"/>
</dbReference>
<comment type="subcellular location">
    <subcellularLocation>
        <location evidence="1">Membrane</location>
        <topology evidence="1">Multi-pass membrane protein</topology>
    </subcellularLocation>
</comment>
<evidence type="ECO:0000259" key="7">
    <source>
        <dbReference type="Pfam" id="PF00924"/>
    </source>
</evidence>
<comment type="caution">
    <text evidence="8">The sequence shown here is derived from an EMBL/GenBank/DDBJ whole genome shotgun (WGS) entry which is preliminary data.</text>
</comment>
<dbReference type="OrthoDB" id="450694at2"/>
<proteinExistence type="inferred from homology"/>
<keyword evidence="5 6" id="KW-0472">Membrane</keyword>
<keyword evidence="4 6" id="KW-1133">Transmembrane helix</keyword>
<name>U5DMI4_9CHRO</name>
<feature type="transmembrane region" description="Helical" evidence="6">
    <location>
        <begin position="14"/>
        <end position="39"/>
    </location>
</feature>
<dbReference type="eggNOG" id="COG0668">
    <property type="taxonomic scope" value="Bacteria"/>
</dbReference>
<organism evidence="8 9">
    <name type="scientific">Rubidibacter lacunae KORDI 51-2</name>
    <dbReference type="NCBI Taxonomy" id="582515"/>
    <lineage>
        <taxon>Bacteria</taxon>
        <taxon>Bacillati</taxon>
        <taxon>Cyanobacteriota</taxon>
        <taxon>Cyanophyceae</taxon>
        <taxon>Oscillatoriophycideae</taxon>
        <taxon>Chroococcales</taxon>
        <taxon>Aphanothecaceae</taxon>
        <taxon>Rubidibacter</taxon>
    </lineage>
</organism>
<accession>U5DMI4</accession>
<dbReference type="Proteomes" id="UP000016960">
    <property type="component" value="Unassembled WGS sequence"/>
</dbReference>
<keyword evidence="3 6" id="KW-0812">Transmembrane</keyword>
<dbReference type="GO" id="GO:0055085">
    <property type="term" value="P:transmembrane transport"/>
    <property type="evidence" value="ECO:0007669"/>
    <property type="project" value="InterPro"/>
</dbReference>
<evidence type="ECO:0000256" key="6">
    <source>
        <dbReference type="SAM" id="Phobius"/>
    </source>
</evidence>
<dbReference type="SUPFAM" id="SSF50182">
    <property type="entry name" value="Sm-like ribonucleoproteins"/>
    <property type="match status" value="1"/>
</dbReference>
<feature type="domain" description="Mechanosensitive ion channel MscS" evidence="7">
    <location>
        <begin position="186"/>
        <end position="253"/>
    </location>
</feature>
<dbReference type="STRING" id="582515.KR51_00025240"/>
<dbReference type="RefSeq" id="WP_022607839.1">
    <property type="nucleotide sequence ID" value="NZ_ASSJ01000064.1"/>
</dbReference>